<accession>A0ABR8A8K6</accession>
<protein>
    <submittedName>
        <fullName evidence="1">Uncharacterized protein</fullName>
    </submittedName>
</protein>
<organism evidence="1 2">
    <name type="scientific">Calothrix parietina FACHB-288</name>
    <dbReference type="NCBI Taxonomy" id="2692896"/>
    <lineage>
        <taxon>Bacteria</taxon>
        <taxon>Bacillati</taxon>
        <taxon>Cyanobacteriota</taxon>
        <taxon>Cyanophyceae</taxon>
        <taxon>Nostocales</taxon>
        <taxon>Calotrichaceae</taxon>
        <taxon>Calothrix</taxon>
    </lineage>
</organism>
<keyword evidence="2" id="KW-1185">Reference proteome</keyword>
<reference evidence="1 2" key="1">
    <citation type="journal article" date="2020" name="ISME J.">
        <title>Comparative genomics reveals insights into cyanobacterial evolution and habitat adaptation.</title>
        <authorList>
            <person name="Chen M.Y."/>
            <person name="Teng W.K."/>
            <person name="Zhao L."/>
            <person name="Hu C.X."/>
            <person name="Zhou Y.K."/>
            <person name="Han B.P."/>
            <person name="Song L.R."/>
            <person name="Shu W.S."/>
        </authorList>
    </citation>
    <scope>NUCLEOTIDE SEQUENCE [LARGE SCALE GENOMIC DNA]</scope>
    <source>
        <strain evidence="1 2">FACHB-288</strain>
    </source>
</reference>
<gene>
    <name evidence="1" type="ORF">H6G24_11740</name>
</gene>
<name>A0ABR8A8K6_9CYAN</name>
<comment type="caution">
    <text evidence="1">The sequence shown here is derived from an EMBL/GenBank/DDBJ whole genome shotgun (WGS) entry which is preliminary data.</text>
</comment>
<dbReference type="RefSeq" id="WP_190541101.1">
    <property type="nucleotide sequence ID" value="NZ_CAWPNO010000046.1"/>
</dbReference>
<dbReference type="EMBL" id="JACJQH010000015">
    <property type="protein sequence ID" value="MBD2196164.1"/>
    <property type="molecule type" value="Genomic_DNA"/>
</dbReference>
<sequence>MNYSQNKHKFLQNEQLFWHTELVKSGVDYHQAAKVAQILAEKKPDELLTEEEIKLTKEVCAAWLRQHNRLTSISRALE</sequence>
<dbReference type="Proteomes" id="UP000658514">
    <property type="component" value="Unassembled WGS sequence"/>
</dbReference>
<proteinExistence type="predicted"/>
<evidence type="ECO:0000313" key="2">
    <source>
        <dbReference type="Proteomes" id="UP000658514"/>
    </source>
</evidence>
<evidence type="ECO:0000313" key="1">
    <source>
        <dbReference type="EMBL" id="MBD2196164.1"/>
    </source>
</evidence>